<sequence>MVAAYITAAAAILAALVTAFAPKVFPGGDESPAPLAEATEAMTASSVVLVDDLPDTIAADDLGVTIKGRLSHPLPSGTQLWTATRQSPNKETDDIGGPGFSVSELCDVSDDSTAFNCGLSQLGNDELPPGRYIVYLGLADSSTARDLLNIRIEQERDDNWGHTVPRGFDALEPQIVVRN</sequence>
<reference evidence="4" key="1">
    <citation type="journal article" date="2019" name="Int. J. Syst. Evol. Microbiol.">
        <title>The Global Catalogue of Microorganisms (GCM) 10K type strain sequencing project: providing services to taxonomists for standard genome sequencing and annotation.</title>
        <authorList>
            <consortium name="The Broad Institute Genomics Platform"/>
            <consortium name="The Broad Institute Genome Sequencing Center for Infectious Disease"/>
            <person name="Wu L."/>
            <person name="Ma J."/>
        </authorList>
    </citation>
    <scope>NUCLEOTIDE SEQUENCE [LARGE SCALE GENOMIC DNA]</scope>
    <source>
        <strain evidence="4">CGMCC 1.1927</strain>
    </source>
</reference>
<name>A0ABQ1Y467_9MICC</name>
<evidence type="ECO:0000313" key="3">
    <source>
        <dbReference type="EMBL" id="GGH10924.1"/>
    </source>
</evidence>
<feature type="compositionally biased region" description="Polar residues" evidence="1">
    <location>
        <begin position="77"/>
        <end position="87"/>
    </location>
</feature>
<comment type="caution">
    <text evidence="3">The sequence shown here is derived from an EMBL/GenBank/DDBJ whole genome shotgun (WGS) entry which is preliminary data.</text>
</comment>
<dbReference type="EMBL" id="BMKU01000022">
    <property type="protein sequence ID" value="GGH10924.1"/>
    <property type="molecule type" value="Genomic_DNA"/>
</dbReference>
<evidence type="ECO:0000256" key="1">
    <source>
        <dbReference type="SAM" id="MobiDB-lite"/>
    </source>
</evidence>
<evidence type="ECO:0000256" key="2">
    <source>
        <dbReference type="SAM" id="SignalP"/>
    </source>
</evidence>
<dbReference type="RefSeq" id="WP_188813941.1">
    <property type="nucleotide sequence ID" value="NZ_BAAAWV010000001.1"/>
</dbReference>
<organism evidence="3 4">
    <name type="scientific">Pseudarthrobacter polychromogenes</name>
    <dbReference type="NCBI Taxonomy" id="1676"/>
    <lineage>
        <taxon>Bacteria</taxon>
        <taxon>Bacillati</taxon>
        <taxon>Actinomycetota</taxon>
        <taxon>Actinomycetes</taxon>
        <taxon>Micrococcales</taxon>
        <taxon>Micrococcaceae</taxon>
        <taxon>Pseudarthrobacter</taxon>
    </lineage>
</organism>
<dbReference type="Proteomes" id="UP000596938">
    <property type="component" value="Unassembled WGS sequence"/>
</dbReference>
<feature type="region of interest" description="Disordered" evidence="1">
    <location>
        <begin position="77"/>
        <end position="98"/>
    </location>
</feature>
<keyword evidence="4" id="KW-1185">Reference proteome</keyword>
<protein>
    <submittedName>
        <fullName evidence="3">Uncharacterized protein</fullName>
    </submittedName>
</protein>
<accession>A0ABQ1Y467</accession>
<evidence type="ECO:0000313" key="4">
    <source>
        <dbReference type="Proteomes" id="UP000596938"/>
    </source>
</evidence>
<gene>
    <name evidence="3" type="ORF">GCM10011577_39920</name>
</gene>
<feature type="signal peptide" evidence="2">
    <location>
        <begin position="1"/>
        <end position="21"/>
    </location>
</feature>
<keyword evidence="2" id="KW-0732">Signal</keyword>
<proteinExistence type="predicted"/>
<feature type="chain" id="PRO_5047007483" evidence="2">
    <location>
        <begin position="22"/>
        <end position="179"/>
    </location>
</feature>